<accession>A0AAD7L071</accession>
<evidence type="ECO:0000313" key="3">
    <source>
        <dbReference type="EMBL" id="KAJ7948130.1"/>
    </source>
</evidence>
<evidence type="ECO:0000313" key="4">
    <source>
        <dbReference type="Proteomes" id="UP001163823"/>
    </source>
</evidence>
<dbReference type="PANTHER" id="PTHR36308:SF1">
    <property type="entry name" value="DENTIN SIALOPHOSPHOPROTEIN-RELATED"/>
    <property type="match status" value="1"/>
</dbReference>
<keyword evidence="4" id="KW-1185">Reference proteome</keyword>
<feature type="compositionally biased region" description="Polar residues" evidence="1">
    <location>
        <begin position="402"/>
        <end position="426"/>
    </location>
</feature>
<feature type="region of interest" description="Disordered" evidence="1">
    <location>
        <begin position="199"/>
        <end position="263"/>
    </location>
</feature>
<dbReference type="InterPro" id="IPR056717">
    <property type="entry name" value="DUF7815"/>
</dbReference>
<feature type="compositionally biased region" description="Polar residues" evidence="1">
    <location>
        <begin position="304"/>
        <end position="327"/>
    </location>
</feature>
<feature type="compositionally biased region" description="Polar residues" evidence="1">
    <location>
        <begin position="213"/>
        <end position="226"/>
    </location>
</feature>
<dbReference type="AlphaFoldDB" id="A0AAD7L071"/>
<proteinExistence type="predicted"/>
<dbReference type="Proteomes" id="UP001163823">
    <property type="component" value="Chromosome 12"/>
</dbReference>
<feature type="compositionally biased region" description="Polar residues" evidence="1">
    <location>
        <begin position="377"/>
        <end position="393"/>
    </location>
</feature>
<evidence type="ECO:0000256" key="1">
    <source>
        <dbReference type="SAM" id="MobiDB-lite"/>
    </source>
</evidence>
<feature type="region of interest" description="Disordered" evidence="1">
    <location>
        <begin position="275"/>
        <end position="340"/>
    </location>
</feature>
<evidence type="ECO:0000259" key="2">
    <source>
        <dbReference type="Pfam" id="PF25122"/>
    </source>
</evidence>
<feature type="region of interest" description="Disordered" evidence="1">
    <location>
        <begin position="461"/>
        <end position="484"/>
    </location>
</feature>
<feature type="region of interest" description="Disordered" evidence="1">
    <location>
        <begin position="377"/>
        <end position="426"/>
    </location>
</feature>
<dbReference type="Pfam" id="PF25122">
    <property type="entry name" value="DUF7815"/>
    <property type="match status" value="1"/>
</dbReference>
<organism evidence="3 4">
    <name type="scientific">Quillaja saponaria</name>
    <name type="common">Soap bark tree</name>
    <dbReference type="NCBI Taxonomy" id="32244"/>
    <lineage>
        <taxon>Eukaryota</taxon>
        <taxon>Viridiplantae</taxon>
        <taxon>Streptophyta</taxon>
        <taxon>Embryophyta</taxon>
        <taxon>Tracheophyta</taxon>
        <taxon>Spermatophyta</taxon>
        <taxon>Magnoliopsida</taxon>
        <taxon>eudicotyledons</taxon>
        <taxon>Gunneridae</taxon>
        <taxon>Pentapetalae</taxon>
        <taxon>rosids</taxon>
        <taxon>fabids</taxon>
        <taxon>Fabales</taxon>
        <taxon>Quillajaceae</taxon>
        <taxon>Quillaja</taxon>
    </lineage>
</organism>
<name>A0AAD7L071_QUISA</name>
<dbReference type="EMBL" id="JARAOO010000012">
    <property type="protein sequence ID" value="KAJ7948130.1"/>
    <property type="molecule type" value="Genomic_DNA"/>
</dbReference>
<feature type="domain" description="DUF7815" evidence="2">
    <location>
        <begin position="54"/>
        <end position="79"/>
    </location>
</feature>
<sequence length="517" mass="56450">MAFEIPLDQIKELRILLRREAKLSWYEPEKVDSTSLPKLPSVEEAIAELDPSPPYLRCKNCKGRLLRGIQSLVCVFCGTHPNKDVPPEPIHFKNTVGYRWLLDSLQLDGSEIVGPLVDANESNRAKITSKDGYPLSELLDLEIRWPSVLEKPETHVLNKNPIRTKNSPNLVGVNLDEFFTKKESPSDAFEQHLAPDKQVNTSNAPQVGENLSLFDNNLPSETTTWSTKDEGGDSSSDWAANFQPRDPGTIQEGDKPFDPFVGSTVDLSAHMDTVFGSGKDSADVKVKDNMNPSESADSDWFQGDTWSNSNSEVSGQTGKSEMNTSLSDGRIADNATDSSSKNIDWIQEEQRQSNNDNATDNRTADDKVDFFDAWNDFTNSASTQDPSNNNLKQSVSPVPPSASQTTEVNLFSSSNNPNDMNFGSSANPDFFSGSLNSPIGSTGDNTIELEASVSNREADAVAKEGKAEDVKGGDVSGTKSGSNADDVEMLMSQMHDISFMLESNLSVPPKLNLGIAL</sequence>
<protein>
    <submittedName>
        <fullName evidence="3">Dentin sialophosphoprotein</fullName>
    </submittedName>
</protein>
<dbReference type="PANTHER" id="PTHR36308">
    <property type="entry name" value="DENTIN SIALOPHOSPHOPROTEIN-RELATED"/>
    <property type="match status" value="1"/>
</dbReference>
<dbReference type="KEGG" id="qsa:O6P43_028652"/>
<gene>
    <name evidence="3" type="ORF">O6P43_028652</name>
</gene>
<comment type="caution">
    <text evidence="3">The sequence shown here is derived from an EMBL/GenBank/DDBJ whole genome shotgun (WGS) entry which is preliminary data.</text>
</comment>
<reference evidence="3" key="1">
    <citation type="journal article" date="2023" name="Science">
        <title>Elucidation of the pathway for biosynthesis of saponin adjuvants from the soapbark tree.</title>
        <authorList>
            <person name="Reed J."/>
            <person name="Orme A."/>
            <person name="El-Demerdash A."/>
            <person name="Owen C."/>
            <person name="Martin L.B.B."/>
            <person name="Misra R.C."/>
            <person name="Kikuchi S."/>
            <person name="Rejzek M."/>
            <person name="Martin A.C."/>
            <person name="Harkess A."/>
            <person name="Leebens-Mack J."/>
            <person name="Louveau T."/>
            <person name="Stephenson M.J."/>
            <person name="Osbourn A."/>
        </authorList>
    </citation>
    <scope>NUCLEOTIDE SEQUENCE</scope>
    <source>
        <strain evidence="3">S10</strain>
    </source>
</reference>
<feature type="compositionally biased region" description="Basic and acidic residues" evidence="1">
    <location>
        <begin position="461"/>
        <end position="472"/>
    </location>
</feature>